<evidence type="ECO:0000256" key="2">
    <source>
        <dbReference type="SAM" id="Phobius"/>
    </source>
</evidence>
<evidence type="ECO:0000313" key="3">
    <source>
        <dbReference type="EMBL" id="CUA67741.1"/>
    </source>
</evidence>
<sequence length="505" mass="53436">MTSWNLPPWDQETFSFGWNPYVNTMQQCSTVKILFDTDLGTPKIHANPPPAPPYTVIVYTGGYQPLTLAVGNIGQNGTYSWVVNLPLGPMYMLAMKDSAGYTGGVSLRWSMTAGTGCTLNPSPLSPAALSITRNGNSQCGNVNYVVSNGTSPFQVEIIPEVRQQKTLHFETNQFGFVLDLPAGLSFFVAITDANGNAAVDGILTVGTSNDNTCLNAAATVSVGMATSMYTGSGIILPATASSIIGLPSTTNQDPSATGSHINSGSNTKSVKAPIIASVVGGVALVLCVLLILYCIYRRQRRRRANSRPMGEIQQYQYGAPSNNLQAHQGVAQPQYPSAVVPEIQTSEPHLYGATYSVPRRSAEGAYMSETNFSNITTHGPRPQSYQTGQTILLGDSSSSGQSPYATRFSQSTEAASPSLGGTVARQSPDNATSGVPYGDRKQRVASPGLPPGAMPSSPGLYEQWIPRTPGSPGSSNLQSFPGLPPRSHTNTALPPYEKTGSIIKD</sequence>
<gene>
    <name evidence="3" type="ORF">RSOLAG22IIIB_03168</name>
</gene>
<proteinExistence type="predicted"/>
<organism evidence="3 4">
    <name type="scientific">Rhizoctonia solani</name>
    <dbReference type="NCBI Taxonomy" id="456999"/>
    <lineage>
        <taxon>Eukaryota</taxon>
        <taxon>Fungi</taxon>
        <taxon>Dikarya</taxon>
        <taxon>Basidiomycota</taxon>
        <taxon>Agaricomycotina</taxon>
        <taxon>Agaricomycetes</taxon>
        <taxon>Cantharellales</taxon>
        <taxon>Ceratobasidiaceae</taxon>
        <taxon>Rhizoctonia</taxon>
    </lineage>
</organism>
<evidence type="ECO:0000313" key="4">
    <source>
        <dbReference type="Proteomes" id="UP000044841"/>
    </source>
</evidence>
<protein>
    <submittedName>
        <fullName evidence="3">Uncharacterized protein</fullName>
    </submittedName>
</protein>
<feature type="transmembrane region" description="Helical" evidence="2">
    <location>
        <begin position="274"/>
        <end position="296"/>
    </location>
</feature>
<keyword evidence="2" id="KW-0812">Transmembrane</keyword>
<name>A0A0K6FND4_9AGAM</name>
<keyword evidence="4" id="KW-1185">Reference proteome</keyword>
<evidence type="ECO:0000256" key="1">
    <source>
        <dbReference type="SAM" id="MobiDB-lite"/>
    </source>
</evidence>
<accession>A0A0K6FND4</accession>
<feature type="compositionally biased region" description="Polar residues" evidence="1">
    <location>
        <begin position="372"/>
        <end position="415"/>
    </location>
</feature>
<keyword evidence="2" id="KW-1133">Transmembrane helix</keyword>
<dbReference type="AlphaFoldDB" id="A0A0K6FND4"/>
<dbReference type="Proteomes" id="UP000044841">
    <property type="component" value="Unassembled WGS sequence"/>
</dbReference>
<feature type="region of interest" description="Disordered" evidence="1">
    <location>
        <begin position="372"/>
        <end position="505"/>
    </location>
</feature>
<reference evidence="3 4" key="1">
    <citation type="submission" date="2015-07" db="EMBL/GenBank/DDBJ databases">
        <authorList>
            <person name="Noorani M."/>
        </authorList>
    </citation>
    <scope>NUCLEOTIDE SEQUENCE [LARGE SCALE GENOMIC DNA]</scope>
    <source>
        <strain evidence="3">BBA 69670</strain>
    </source>
</reference>
<dbReference type="EMBL" id="CYGV01000224">
    <property type="protein sequence ID" value="CUA67741.1"/>
    <property type="molecule type" value="Genomic_DNA"/>
</dbReference>
<keyword evidence="2" id="KW-0472">Membrane</keyword>
<feature type="compositionally biased region" description="Polar residues" evidence="1">
    <location>
        <begin position="424"/>
        <end position="433"/>
    </location>
</feature>